<dbReference type="PANTHER" id="PTHR22870">
    <property type="entry name" value="REGULATOR OF CHROMOSOME CONDENSATION"/>
    <property type="match status" value="1"/>
</dbReference>
<dbReference type="InterPro" id="IPR009091">
    <property type="entry name" value="RCC1/BLIP-II"/>
</dbReference>
<evidence type="ECO:0000313" key="5">
    <source>
        <dbReference type="Proteomes" id="UP001237642"/>
    </source>
</evidence>
<dbReference type="Gene3D" id="2.130.10.30">
    <property type="entry name" value="Regulator of chromosome condensation 1/beta-lactamase-inhibitor protein II"/>
    <property type="match status" value="2"/>
</dbReference>
<feature type="repeat" description="RCC1" evidence="2">
    <location>
        <begin position="359"/>
        <end position="422"/>
    </location>
</feature>
<dbReference type="PANTHER" id="PTHR22870:SF395">
    <property type="entry name" value="UVB-RESISTANCE PROTEIN UVR8-RELATED"/>
    <property type="match status" value="1"/>
</dbReference>
<dbReference type="PRINTS" id="PR00633">
    <property type="entry name" value="RCCNDNSATION"/>
</dbReference>
<reference evidence="4" key="1">
    <citation type="submission" date="2023-02" db="EMBL/GenBank/DDBJ databases">
        <title>Genome of toxic invasive species Heracleum sosnowskyi carries increased number of genes despite the absence of recent whole-genome duplications.</title>
        <authorList>
            <person name="Schelkunov M."/>
            <person name="Shtratnikova V."/>
            <person name="Makarenko M."/>
            <person name="Klepikova A."/>
            <person name="Omelchenko D."/>
            <person name="Novikova G."/>
            <person name="Obukhova E."/>
            <person name="Bogdanov V."/>
            <person name="Penin A."/>
            <person name="Logacheva M."/>
        </authorList>
    </citation>
    <scope>NUCLEOTIDE SEQUENCE</scope>
    <source>
        <strain evidence="4">Hsosn_3</strain>
        <tissue evidence="4">Leaf</tissue>
    </source>
</reference>
<name>A0AAD8MCF6_9APIA</name>
<proteinExistence type="predicted"/>
<gene>
    <name evidence="4" type="ORF">POM88_042689</name>
</gene>
<evidence type="ECO:0000259" key="3">
    <source>
        <dbReference type="Pfam" id="PF25390"/>
    </source>
</evidence>
<keyword evidence="5" id="KW-1185">Reference proteome</keyword>
<organism evidence="4 5">
    <name type="scientific">Heracleum sosnowskyi</name>
    <dbReference type="NCBI Taxonomy" id="360622"/>
    <lineage>
        <taxon>Eukaryota</taxon>
        <taxon>Viridiplantae</taxon>
        <taxon>Streptophyta</taxon>
        <taxon>Embryophyta</taxon>
        <taxon>Tracheophyta</taxon>
        <taxon>Spermatophyta</taxon>
        <taxon>Magnoliopsida</taxon>
        <taxon>eudicotyledons</taxon>
        <taxon>Gunneridae</taxon>
        <taxon>Pentapetalae</taxon>
        <taxon>asterids</taxon>
        <taxon>campanulids</taxon>
        <taxon>Apiales</taxon>
        <taxon>Apiaceae</taxon>
        <taxon>Apioideae</taxon>
        <taxon>apioid superclade</taxon>
        <taxon>Tordylieae</taxon>
        <taxon>Tordyliinae</taxon>
        <taxon>Heracleum</taxon>
    </lineage>
</organism>
<feature type="repeat" description="RCC1" evidence="2">
    <location>
        <begin position="142"/>
        <end position="195"/>
    </location>
</feature>
<evidence type="ECO:0000313" key="4">
    <source>
        <dbReference type="EMBL" id="KAK1367128.1"/>
    </source>
</evidence>
<evidence type="ECO:0000256" key="1">
    <source>
        <dbReference type="ARBA" id="ARBA00022737"/>
    </source>
</evidence>
<dbReference type="EMBL" id="JAUIZM010000009">
    <property type="protein sequence ID" value="KAK1367128.1"/>
    <property type="molecule type" value="Genomic_DNA"/>
</dbReference>
<feature type="repeat" description="RCC1" evidence="2">
    <location>
        <begin position="38"/>
        <end position="89"/>
    </location>
</feature>
<feature type="repeat" description="RCC1" evidence="2">
    <location>
        <begin position="196"/>
        <end position="256"/>
    </location>
</feature>
<accession>A0AAD8MCF6</accession>
<protein>
    <submittedName>
        <fullName evidence="4">Ultraviolet-B receptor UVR8</fullName>
    </submittedName>
</protein>
<dbReference type="PROSITE" id="PS50012">
    <property type="entry name" value="RCC1_3"/>
    <property type="match status" value="7"/>
</dbReference>
<comment type="caution">
    <text evidence="4">The sequence shown here is derived from an EMBL/GenBank/DDBJ whole genome shotgun (WGS) entry which is preliminary data.</text>
</comment>
<keyword evidence="4" id="KW-0675">Receptor</keyword>
<sequence>MLTRARDFLRLSKHRNRNLGFELLYKRWISNEAQKPRRVAAVWGNGDHGRLGLGSLESQWRPVNLSSFGDQSVCQIACGGAHTLFLTESGRVYSTGLNDFGQLGSSEDISYTTDPIEISGLPKEIAKVSAGYSHSSAITVDGDLYMWGKNSSGQLGLGKRASKVVSSPTKVECLNGVQIEMVALGCDHSVAVTDKGEALSWGGGGSGRLGHGHQSSIFGFIRSSSEYTPRLIKKLEGVKVKSVAAGMMHSACVDENGSVFIFGEGSVKKLGFEESKVATTPSAISKVPHSDEVACGGYHTCVITNGGELFTWGTNENGCLGIGRRDVAHLPERVEGPLVKHPVWKVSCGWKHTAAISGGNIFTWGWGGSLGTFSVDGHSSGGQLGLGDDIDYIEPMMISFGNNVKALQVSCGFNHTAAILEYLN</sequence>
<dbReference type="Pfam" id="PF25390">
    <property type="entry name" value="WD40_RLD"/>
    <property type="match status" value="1"/>
</dbReference>
<feature type="repeat" description="RCC1" evidence="2">
    <location>
        <begin position="307"/>
        <end position="359"/>
    </location>
</feature>
<dbReference type="AlphaFoldDB" id="A0AAD8MCF6"/>
<feature type="repeat" description="RCC1" evidence="2">
    <location>
        <begin position="257"/>
        <end position="306"/>
    </location>
</feature>
<dbReference type="InterPro" id="IPR058923">
    <property type="entry name" value="RCC1-like_dom"/>
</dbReference>
<feature type="domain" description="RCC1-like" evidence="3">
    <location>
        <begin position="41"/>
        <end position="418"/>
    </location>
</feature>
<evidence type="ECO:0000256" key="2">
    <source>
        <dbReference type="PROSITE-ProRule" id="PRU00235"/>
    </source>
</evidence>
<dbReference type="Proteomes" id="UP001237642">
    <property type="component" value="Unassembled WGS sequence"/>
</dbReference>
<dbReference type="InterPro" id="IPR000408">
    <property type="entry name" value="Reg_chr_condens"/>
</dbReference>
<feature type="repeat" description="RCC1" evidence="2">
    <location>
        <begin position="90"/>
        <end position="141"/>
    </location>
</feature>
<dbReference type="PROSITE" id="PS00626">
    <property type="entry name" value="RCC1_2"/>
    <property type="match status" value="2"/>
</dbReference>
<reference evidence="4" key="2">
    <citation type="submission" date="2023-05" db="EMBL/GenBank/DDBJ databases">
        <authorList>
            <person name="Schelkunov M.I."/>
        </authorList>
    </citation>
    <scope>NUCLEOTIDE SEQUENCE</scope>
    <source>
        <strain evidence="4">Hsosn_3</strain>
        <tissue evidence="4">Leaf</tissue>
    </source>
</reference>
<dbReference type="SUPFAM" id="SSF50985">
    <property type="entry name" value="RCC1/BLIP-II"/>
    <property type="match status" value="1"/>
</dbReference>
<keyword evidence="1" id="KW-0677">Repeat</keyword>
<dbReference type="InterPro" id="IPR051210">
    <property type="entry name" value="Ub_ligase/GEF_domain"/>
</dbReference>